<evidence type="ECO:0000256" key="6">
    <source>
        <dbReference type="ARBA" id="ARBA00023136"/>
    </source>
</evidence>
<dbReference type="Proteomes" id="UP001596039">
    <property type="component" value="Unassembled WGS sequence"/>
</dbReference>
<reference evidence="10" key="1">
    <citation type="journal article" date="2019" name="Int. J. Syst. Evol. Microbiol.">
        <title>The Global Catalogue of Microorganisms (GCM) 10K type strain sequencing project: providing services to taxonomists for standard genome sequencing and annotation.</title>
        <authorList>
            <consortium name="The Broad Institute Genomics Platform"/>
            <consortium name="The Broad Institute Genome Sequencing Center for Infectious Disease"/>
            <person name="Wu L."/>
            <person name="Ma J."/>
        </authorList>
    </citation>
    <scope>NUCLEOTIDE SEQUENCE [LARGE SCALE GENOMIC DNA]</scope>
    <source>
        <strain evidence="10">CGMCC 4.6997</strain>
    </source>
</reference>
<feature type="transmembrane region" description="Helical" evidence="7">
    <location>
        <begin position="12"/>
        <end position="36"/>
    </location>
</feature>
<feature type="transmembrane region" description="Helical" evidence="7">
    <location>
        <begin position="95"/>
        <end position="119"/>
    </location>
</feature>
<protein>
    <submittedName>
        <fullName evidence="9">Carbohydrate ABC transporter permease</fullName>
    </submittedName>
</protein>
<name>A0ABW0NN71_9MICO</name>
<evidence type="ECO:0000313" key="9">
    <source>
        <dbReference type="EMBL" id="MFC5500842.1"/>
    </source>
</evidence>
<feature type="domain" description="ABC transmembrane type-1" evidence="8">
    <location>
        <begin position="57"/>
        <end position="248"/>
    </location>
</feature>
<evidence type="ECO:0000313" key="10">
    <source>
        <dbReference type="Proteomes" id="UP001596039"/>
    </source>
</evidence>
<evidence type="ECO:0000256" key="5">
    <source>
        <dbReference type="ARBA" id="ARBA00022989"/>
    </source>
</evidence>
<proteinExistence type="inferred from homology"/>
<evidence type="ECO:0000259" key="8">
    <source>
        <dbReference type="PROSITE" id="PS50928"/>
    </source>
</evidence>
<evidence type="ECO:0000256" key="3">
    <source>
        <dbReference type="ARBA" id="ARBA00022475"/>
    </source>
</evidence>
<comment type="caution">
    <text evidence="9">The sequence shown here is derived from an EMBL/GenBank/DDBJ whole genome shotgun (WGS) entry which is preliminary data.</text>
</comment>
<keyword evidence="5 7" id="KW-1133">Transmembrane helix</keyword>
<dbReference type="CDD" id="cd06261">
    <property type="entry name" value="TM_PBP2"/>
    <property type="match status" value="1"/>
</dbReference>
<dbReference type="PANTHER" id="PTHR43744">
    <property type="entry name" value="ABC TRANSPORTER PERMEASE PROTEIN MG189-RELATED-RELATED"/>
    <property type="match status" value="1"/>
</dbReference>
<organism evidence="9 10">
    <name type="scientific">Lysinimonas soli</name>
    <dbReference type="NCBI Taxonomy" id="1074233"/>
    <lineage>
        <taxon>Bacteria</taxon>
        <taxon>Bacillati</taxon>
        <taxon>Actinomycetota</taxon>
        <taxon>Actinomycetes</taxon>
        <taxon>Micrococcales</taxon>
        <taxon>Microbacteriaceae</taxon>
        <taxon>Lysinimonas</taxon>
    </lineage>
</organism>
<dbReference type="InterPro" id="IPR000515">
    <property type="entry name" value="MetI-like"/>
</dbReference>
<evidence type="ECO:0000256" key="1">
    <source>
        <dbReference type="ARBA" id="ARBA00004651"/>
    </source>
</evidence>
<dbReference type="PANTHER" id="PTHR43744:SF12">
    <property type="entry name" value="ABC TRANSPORTER PERMEASE PROTEIN MG189-RELATED"/>
    <property type="match status" value="1"/>
</dbReference>
<feature type="transmembrane region" description="Helical" evidence="7">
    <location>
        <begin position="56"/>
        <end position="83"/>
    </location>
</feature>
<comment type="similarity">
    <text evidence="7">Belongs to the binding-protein-dependent transport system permease family.</text>
</comment>
<evidence type="ECO:0000256" key="7">
    <source>
        <dbReference type="RuleBase" id="RU363032"/>
    </source>
</evidence>
<keyword evidence="10" id="KW-1185">Reference proteome</keyword>
<sequence>MFQHQRPFGRAISQILVVIALALLAAPLAMIVRSSLDGQGLENYVVVVTTTPFLKFLLNSVVISVVTVGLVLICSISSAYAVATLRPTGSRIAMVAILAGMSLPGIALVVPLFYVIQALNLLNTYWAVIVPLTAISIPFGALVATNYIRALPVELYEAARIDGASNWAFFVRILIPVARPILAVITIFTFLAAWNEYTLPLVFIQDTDLQVLTQVPTYFQSQRLVDTPKIFAASVLISLPIVLAYVLMQRLFRQGMSAGAVK</sequence>
<feature type="transmembrane region" description="Helical" evidence="7">
    <location>
        <begin position="169"/>
        <end position="194"/>
    </location>
</feature>
<keyword evidence="6 7" id="KW-0472">Membrane</keyword>
<dbReference type="PROSITE" id="PS50928">
    <property type="entry name" value="ABC_TM1"/>
    <property type="match status" value="1"/>
</dbReference>
<evidence type="ECO:0000256" key="2">
    <source>
        <dbReference type="ARBA" id="ARBA00022448"/>
    </source>
</evidence>
<dbReference type="EMBL" id="JBHSMG010000001">
    <property type="protein sequence ID" value="MFC5500842.1"/>
    <property type="molecule type" value="Genomic_DNA"/>
</dbReference>
<dbReference type="InterPro" id="IPR035906">
    <property type="entry name" value="MetI-like_sf"/>
</dbReference>
<gene>
    <name evidence="9" type="ORF">ACFPJ4_01165</name>
</gene>
<evidence type="ECO:0000256" key="4">
    <source>
        <dbReference type="ARBA" id="ARBA00022692"/>
    </source>
</evidence>
<keyword evidence="3" id="KW-1003">Cell membrane</keyword>
<comment type="subcellular location">
    <subcellularLocation>
        <location evidence="1 7">Cell membrane</location>
        <topology evidence="1 7">Multi-pass membrane protein</topology>
    </subcellularLocation>
</comment>
<dbReference type="Gene3D" id="1.10.3720.10">
    <property type="entry name" value="MetI-like"/>
    <property type="match status" value="1"/>
</dbReference>
<keyword evidence="2 7" id="KW-0813">Transport</keyword>
<dbReference type="Pfam" id="PF00528">
    <property type="entry name" value="BPD_transp_1"/>
    <property type="match status" value="1"/>
</dbReference>
<accession>A0ABW0NN71</accession>
<keyword evidence="4 7" id="KW-0812">Transmembrane</keyword>
<dbReference type="RefSeq" id="WP_386738453.1">
    <property type="nucleotide sequence ID" value="NZ_JBHSMG010000001.1"/>
</dbReference>
<feature type="transmembrane region" description="Helical" evidence="7">
    <location>
        <begin position="125"/>
        <end position="148"/>
    </location>
</feature>
<dbReference type="SUPFAM" id="SSF161098">
    <property type="entry name" value="MetI-like"/>
    <property type="match status" value="1"/>
</dbReference>
<feature type="transmembrane region" description="Helical" evidence="7">
    <location>
        <begin position="230"/>
        <end position="248"/>
    </location>
</feature>